<reference evidence="3 4" key="1">
    <citation type="submission" date="2019-09" db="EMBL/GenBank/DDBJ databases">
        <title>Distinct polysaccharide growth profiles of human intestinal Prevotella copri isolates.</title>
        <authorList>
            <person name="Fehlner-Peach H."/>
            <person name="Magnabosco C."/>
            <person name="Raghavan V."/>
            <person name="Scher J.U."/>
            <person name="Tett A."/>
            <person name="Cox L.M."/>
            <person name="Gottsegen C."/>
            <person name="Watters A."/>
            <person name="Wiltshire- Gordon J.D."/>
            <person name="Segata N."/>
            <person name="Bonneau R."/>
            <person name="Littman D.R."/>
        </authorList>
    </citation>
    <scope>NUCLEOTIDE SEQUENCE [LARGE SCALE GENOMIC DNA]</scope>
    <source>
        <strain evidence="2">IA622</strain>
        <strain evidence="4">iA622</strain>
        <strain evidence="1">IAQ1179</strain>
        <strain evidence="3">iAQ1179</strain>
    </source>
</reference>
<accession>A0A646FWD8</accession>
<evidence type="ECO:0000313" key="4">
    <source>
        <dbReference type="Proteomes" id="UP000480425"/>
    </source>
</evidence>
<evidence type="ECO:0000313" key="2">
    <source>
        <dbReference type="EMBL" id="MQN81272.1"/>
    </source>
</evidence>
<comment type="caution">
    <text evidence="2">The sequence shown here is derived from an EMBL/GenBank/DDBJ whole genome shotgun (WGS) entry which is preliminary data.</text>
</comment>
<dbReference type="RefSeq" id="WP_153081903.1">
    <property type="nucleotide sequence ID" value="NZ_VZCB01000079.1"/>
</dbReference>
<proteinExistence type="predicted"/>
<evidence type="ECO:0000313" key="3">
    <source>
        <dbReference type="Proteomes" id="UP000442105"/>
    </source>
</evidence>
<name>A0A646FWD8_9BACT</name>
<dbReference type="Proteomes" id="UP000442105">
    <property type="component" value="Unassembled WGS sequence"/>
</dbReference>
<sequence length="138" mass="15219">MASKGTTTIEMDMYAALEELMGRTIQGTFYPSELRPIEAKTEDAVLTCSNATAGQIQEGRARLNIYVPDINNGGASLVPDKARLMELEAIDEQVLQTLNDSCTAYIFDKFQATATIAVPERNEHFVNIGIHFRLATFS</sequence>
<dbReference type="EMBL" id="VZCW01000343">
    <property type="protein sequence ID" value="MQN13781.1"/>
    <property type="molecule type" value="Genomic_DNA"/>
</dbReference>
<organism evidence="2 4">
    <name type="scientific">Segatella copri</name>
    <dbReference type="NCBI Taxonomy" id="165179"/>
    <lineage>
        <taxon>Bacteria</taxon>
        <taxon>Pseudomonadati</taxon>
        <taxon>Bacteroidota</taxon>
        <taxon>Bacteroidia</taxon>
        <taxon>Bacteroidales</taxon>
        <taxon>Prevotellaceae</taxon>
        <taxon>Segatella</taxon>
    </lineage>
</organism>
<evidence type="ECO:0000313" key="1">
    <source>
        <dbReference type="EMBL" id="MQN13781.1"/>
    </source>
</evidence>
<dbReference type="Proteomes" id="UP000480425">
    <property type="component" value="Unassembled WGS sequence"/>
</dbReference>
<dbReference type="EMBL" id="VZCB01000079">
    <property type="protein sequence ID" value="MQN81272.1"/>
    <property type="molecule type" value="Genomic_DNA"/>
</dbReference>
<protein>
    <recommendedName>
        <fullName evidence="5">DUF3168 domain-containing protein</fullName>
    </recommendedName>
</protein>
<evidence type="ECO:0008006" key="5">
    <source>
        <dbReference type="Google" id="ProtNLM"/>
    </source>
</evidence>
<gene>
    <name evidence="2" type="ORF">F7D73_09995</name>
    <name evidence="1" type="ORF">F7D95_13480</name>
</gene>
<dbReference type="OrthoDB" id="1262402at2"/>
<dbReference type="AlphaFoldDB" id="A0A646FWD8"/>